<evidence type="ECO:0000313" key="2">
    <source>
        <dbReference type="EMBL" id="EQB33483.1"/>
    </source>
</evidence>
<feature type="signal peptide" evidence="1">
    <location>
        <begin position="1"/>
        <end position="22"/>
    </location>
</feature>
<organism evidence="2 3">
    <name type="scientific">Sphingobium ummariense RL-3</name>
    <dbReference type="NCBI Taxonomy" id="1346791"/>
    <lineage>
        <taxon>Bacteria</taxon>
        <taxon>Pseudomonadati</taxon>
        <taxon>Pseudomonadota</taxon>
        <taxon>Alphaproteobacteria</taxon>
        <taxon>Sphingomonadales</taxon>
        <taxon>Sphingomonadaceae</taxon>
        <taxon>Sphingobium</taxon>
    </lineage>
</organism>
<dbReference type="STRING" id="1346791.M529_04305"/>
<evidence type="ECO:0000256" key="1">
    <source>
        <dbReference type="SAM" id="SignalP"/>
    </source>
</evidence>
<dbReference type="EMBL" id="AUWY01000039">
    <property type="protein sequence ID" value="EQB33483.1"/>
    <property type="molecule type" value="Genomic_DNA"/>
</dbReference>
<dbReference type="PATRIC" id="fig|1346791.3.peg.829"/>
<feature type="chain" id="PRO_5004566159" evidence="1">
    <location>
        <begin position="23"/>
        <end position="271"/>
    </location>
</feature>
<reference evidence="2 3" key="1">
    <citation type="journal article" date="2013" name="Genome Announc.">
        <title>Draft Genome Sequence of Sphingobium ummariense Strain RL-3, a Hexachlorocyclohexane-Degrading Bacterium.</title>
        <authorList>
            <person name="Kohli P."/>
            <person name="Dua A."/>
            <person name="Sangwan N."/>
            <person name="Oldach P."/>
            <person name="Khurana J.P."/>
            <person name="Lal R."/>
        </authorList>
    </citation>
    <scope>NUCLEOTIDE SEQUENCE [LARGE SCALE GENOMIC DNA]</scope>
    <source>
        <strain evidence="2 3">RL-3</strain>
    </source>
</reference>
<accession>T0KJI5</accession>
<gene>
    <name evidence="2" type="ORF">M529_04305</name>
</gene>
<keyword evidence="3" id="KW-1185">Reference proteome</keyword>
<sequence length="271" mass="29658">MGCRFFIAWLLAIASTGSALQAADKLNSNERRALSPRAADRLAREELLSILRPSGRFPKGMMRQVRSMWFTTKSVGTSIPGLCARDTLILDYAPIIAPVNTEYYDYEGEPVAPSGVETSRQYRFVKAPTSSLLNMSASLPSTSVWRGECRSLKDDEDDRGWFSAPDPETAVRGWLAFRVATAAVQAKPALVQPCETYRRAGQKLDCQATLAMLDDLGKLNGVALCPASAGKSCYKIDADNFWITVTSRESADGPTALDVESVKVEEYIVVT</sequence>
<dbReference type="AlphaFoldDB" id="T0KJI5"/>
<protein>
    <submittedName>
        <fullName evidence="2">Uncharacterized protein</fullName>
    </submittedName>
</protein>
<keyword evidence="1" id="KW-0732">Signal</keyword>
<dbReference type="Proteomes" id="UP000015523">
    <property type="component" value="Unassembled WGS sequence"/>
</dbReference>
<proteinExistence type="predicted"/>
<name>T0KJI5_9SPHN</name>
<comment type="caution">
    <text evidence="2">The sequence shown here is derived from an EMBL/GenBank/DDBJ whole genome shotgun (WGS) entry which is preliminary data.</text>
</comment>
<dbReference type="eggNOG" id="ENOG5030148">
    <property type="taxonomic scope" value="Bacteria"/>
</dbReference>
<evidence type="ECO:0000313" key="3">
    <source>
        <dbReference type="Proteomes" id="UP000015523"/>
    </source>
</evidence>